<dbReference type="GO" id="GO:0005886">
    <property type="term" value="C:plasma membrane"/>
    <property type="evidence" value="ECO:0007669"/>
    <property type="project" value="TreeGrafter"/>
</dbReference>
<dbReference type="EMBL" id="JADBJN010000004">
    <property type="protein sequence ID" value="KAG5669633.1"/>
    <property type="molecule type" value="Genomic_DNA"/>
</dbReference>
<dbReference type="Proteomes" id="UP001107558">
    <property type="component" value="Chromosome 4"/>
</dbReference>
<dbReference type="Gene3D" id="3.80.10.10">
    <property type="entry name" value="Ribonuclease Inhibitor"/>
    <property type="match status" value="1"/>
</dbReference>
<keyword evidence="4" id="KW-1133">Transmembrane helix</keyword>
<dbReference type="GO" id="GO:0038023">
    <property type="term" value="F:signaling receptor activity"/>
    <property type="evidence" value="ECO:0007669"/>
    <property type="project" value="TreeGrafter"/>
</dbReference>
<evidence type="ECO:0000256" key="5">
    <source>
        <dbReference type="ARBA" id="ARBA00023136"/>
    </source>
</evidence>
<evidence type="ECO:0000256" key="2">
    <source>
        <dbReference type="ARBA" id="ARBA00022692"/>
    </source>
</evidence>
<evidence type="ECO:0000256" key="1">
    <source>
        <dbReference type="ARBA" id="ARBA00004167"/>
    </source>
</evidence>
<dbReference type="SUPFAM" id="SSF52058">
    <property type="entry name" value="L domain-like"/>
    <property type="match status" value="1"/>
</dbReference>
<accession>A0A9J6BIB5</accession>
<evidence type="ECO:0000256" key="6">
    <source>
        <dbReference type="SAM" id="Coils"/>
    </source>
</evidence>
<evidence type="ECO:0000313" key="9">
    <source>
        <dbReference type="Proteomes" id="UP001107558"/>
    </source>
</evidence>
<dbReference type="InterPro" id="IPR001611">
    <property type="entry name" value="Leu-rich_rpt"/>
</dbReference>
<keyword evidence="6" id="KW-0175">Coiled coil</keyword>
<gene>
    <name evidence="8" type="ORF">PVAND_017517</name>
</gene>
<dbReference type="PANTHER" id="PTHR24365">
    <property type="entry name" value="TOLL-LIKE RECEPTOR"/>
    <property type="match status" value="1"/>
</dbReference>
<dbReference type="Pfam" id="PF13855">
    <property type="entry name" value="LRR_8"/>
    <property type="match status" value="1"/>
</dbReference>
<dbReference type="AlphaFoldDB" id="A0A9J6BIB5"/>
<dbReference type="OrthoDB" id="4691307at2759"/>
<name>A0A9J6BIB5_POLVA</name>
<keyword evidence="2" id="KW-0812">Transmembrane</keyword>
<keyword evidence="3 7" id="KW-0732">Signal</keyword>
<feature type="signal peptide" evidence="7">
    <location>
        <begin position="1"/>
        <end position="20"/>
    </location>
</feature>
<protein>
    <submittedName>
        <fullName evidence="8">Uncharacterized protein</fullName>
    </submittedName>
</protein>
<dbReference type="PANTHER" id="PTHR24365:SF541">
    <property type="entry name" value="PROTEIN TOLL-RELATED"/>
    <property type="match status" value="1"/>
</dbReference>
<evidence type="ECO:0000256" key="7">
    <source>
        <dbReference type="SAM" id="SignalP"/>
    </source>
</evidence>
<organism evidence="8 9">
    <name type="scientific">Polypedilum vanderplanki</name>
    <name type="common">Sleeping chironomid midge</name>
    <dbReference type="NCBI Taxonomy" id="319348"/>
    <lineage>
        <taxon>Eukaryota</taxon>
        <taxon>Metazoa</taxon>
        <taxon>Ecdysozoa</taxon>
        <taxon>Arthropoda</taxon>
        <taxon>Hexapoda</taxon>
        <taxon>Insecta</taxon>
        <taxon>Pterygota</taxon>
        <taxon>Neoptera</taxon>
        <taxon>Endopterygota</taxon>
        <taxon>Diptera</taxon>
        <taxon>Nematocera</taxon>
        <taxon>Chironomoidea</taxon>
        <taxon>Chironomidae</taxon>
        <taxon>Chironominae</taxon>
        <taxon>Polypedilum</taxon>
        <taxon>Polypedilum</taxon>
    </lineage>
</organism>
<comment type="subcellular location">
    <subcellularLocation>
        <location evidence="1">Membrane</location>
        <topology evidence="1">Single-pass membrane protein</topology>
    </subcellularLocation>
</comment>
<evidence type="ECO:0000256" key="3">
    <source>
        <dbReference type="ARBA" id="ARBA00022729"/>
    </source>
</evidence>
<evidence type="ECO:0000256" key="4">
    <source>
        <dbReference type="ARBA" id="ARBA00022989"/>
    </source>
</evidence>
<evidence type="ECO:0000313" key="8">
    <source>
        <dbReference type="EMBL" id="KAG5669633.1"/>
    </source>
</evidence>
<dbReference type="GO" id="GO:0007165">
    <property type="term" value="P:signal transduction"/>
    <property type="evidence" value="ECO:0007669"/>
    <property type="project" value="TreeGrafter"/>
</dbReference>
<reference evidence="8" key="1">
    <citation type="submission" date="2021-03" db="EMBL/GenBank/DDBJ databases">
        <title>Chromosome level genome of the anhydrobiotic midge Polypedilum vanderplanki.</title>
        <authorList>
            <person name="Yoshida Y."/>
            <person name="Kikawada T."/>
            <person name="Gusev O."/>
        </authorList>
    </citation>
    <scope>NUCLEOTIDE SEQUENCE</scope>
    <source>
        <strain evidence="8">NIAS01</strain>
        <tissue evidence="8">Whole body or cell culture</tissue>
    </source>
</reference>
<sequence>MKAIFVIFVTLTILTTQTSSYIIDCDYEYGNCGWSRIFIPETFYYCKVKNPFLMTGVQLNIDSVLTHFNEDIKGIWIDGANIEKFPTNLENIFENLIAIKIRHSNLKEINYDDLKVFPDLKYLDLLKNRIKVLKADLFLDNLQLEGIGIQGNRIEYIDEFTFSHLKKLRFLTLQQNFCEFEIFQKTRIEVEEIVKKIEEGLCSMTHSTTQTIRTTTKISKQKQFERKIENLKLANAKLMRKIKEIEKIVEEQMKKINEISDFEILE</sequence>
<dbReference type="InterPro" id="IPR032675">
    <property type="entry name" value="LRR_dom_sf"/>
</dbReference>
<keyword evidence="9" id="KW-1185">Reference proteome</keyword>
<keyword evidence="5" id="KW-0472">Membrane</keyword>
<feature type="coiled-coil region" evidence="6">
    <location>
        <begin position="221"/>
        <end position="255"/>
    </location>
</feature>
<feature type="chain" id="PRO_5039907591" evidence="7">
    <location>
        <begin position="21"/>
        <end position="266"/>
    </location>
</feature>
<proteinExistence type="predicted"/>
<comment type="caution">
    <text evidence="8">The sequence shown here is derived from an EMBL/GenBank/DDBJ whole genome shotgun (WGS) entry which is preliminary data.</text>
</comment>